<gene>
    <name evidence="2" type="ORF">FYJ43_04310</name>
</gene>
<feature type="transmembrane region" description="Helical" evidence="1">
    <location>
        <begin position="16"/>
        <end position="35"/>
    </location>
</feature>
<dbReference type="Pfam" id="PF16945">
    <property type="entry name" value="Phage_r1t_holin"/>
    <property type="match status" value="1"/>
</dbReference>
<name>A0A7K0J5Q5_9ACTN</name>
<protein>
    <recommendedName>
        <fullName evidence="4">Holin</fullName>
    </recommendedName>
</protein>
<accession>A0A7K0J5Q5</accession>
<dbReference type="AlphaFoldDB" id="A0A7K0J5Q5"/>
<evidence type="ECO:0000313" key="3">
    <source>
        <dbReference type="Proteomes" id="UP000466104"/>
    </source>
</evidence>
<keyword evidence="1" id="KW-0472">Membrane</keyword>
<dbReference type="RefSeq" id="WP_326833336.1">
    <property type="nucleotide sequence ID" value="NZ_VUMG01000002.1"/>
</dbReference>
<dbReference type="Proteomes" id="UP000466104">
    <property type="component" value="Unassembled WGS sequence"/>
</dbReference>
<dbReference type="InterPro" id="IPR020109">
    <property type="entry name" value="Holin_r1t"/>
</dbReference>
<keyword evidence="1" id="KW-0812">Transmembrane</keyword>
<keyword evidence="3" id="KW-1185">Reference proteome</keyword>
<keyword evidence="1" id="KW-1133">Transmembrane helix</keyword>
<feature type="transmembrane region" description="Helical" evidence="1">
    <location>
        <begin position="41"/>
        <end position="62"/>
    </location>
</feature>
<sequence>MGKQFWLGCFERSLKTFIQTFIATLGVSAGVTYTTDSLRGLPWLSALLTALVAAILSVATSLGSPEFVAGNQSPDAHAVLSAGGGLLEPPEDHTVTLSADDAGMIEPLDETPSATAGEPGSVFVARHAEE</sequence>
<organism evidence="2 3">
    <name type="scientific">Cutibacterium porci</name>
    <dbReference type="NCBI Taxonomy" id="2605781"/>
    <lineage>
        <taxon>Bacteria</taxon>
        <taxon>Bacillati</taxon>
        <taxon>Actinomycetota</taxon>
        <taxon>Actinomycetes</taxon>
        <taxon>Propionibacteriales</taxon>
        <taxon>Propionibacteriaceae</taxon>
        <taxon>Cutibacterium</taxon>
    </lineage>
</organism>
<comment type="caution">
    <text evidence="2">The sequence shown here is derived from an EMBL/GenBank/DDBJ whole genome shotgun (WGS) entry which is preliminary data.</text>
</comment>
<evidence type="ECO:0000256" key="1">
    <source>
        <dbReference type="SAM" id="Phobius"/>
    </source>
</evidence>
<dbReference type="EMBL" id="VUMG01000002">
    <property type="protein sequence ID" value="MSS45280.1"/>
    <property type="molecule type" value="Genomic_DNA"/>
</dbReference>
<reference evidence="2 3" key="1">
    <citation type="submission" date="2019-08" db="EMBL/GenBank/DDBJ databases">
        <title>In-depth cultivation of the pig gut microbiome towards novel bacterial diversity and tailored functional studies.</title>
        <authorList>
            <person name="Wylensek D."/>
            <person name="Hitch T.C.A."/>
            <person name="Clavel T."/>
        </authorList>
    </citation>
    <scope>NUCLEOTIDE SEQUENCE [LARGE SCALE GENOMIC DNA]</scope>
    <source>
        <strain evidence="2 3">WCA-380-WT-3A</strain>
    </source>
</reference>
<proteinExistence type="predicted"/>
<evidence type="ECO:0008006" key="4">
    <source>
        <dbReference type="Google" id="ProtNLM"/>
    </source>
</evidence>
<evidence type="ECO:0000313" key="2">
    <source>
        <dbReference type="EMBL" id="MSS45280.1"/>
    </source>
</evidence>